<gene>
    <name evidence="6" type="ORF">GOSPT_075_00810</name>
</gene>
<dbReference type="SUPFAM" id="SSF56801">
    <property type="entry name" value="Acetyl-CoA synthetase-like"/>
    <property type="match status" value="1"/>
</dbReference>
<dbReference type="NCBIfam" id="NF041592">
    <property type="entry name" value="carboxyl_red"/>
    <property type="match status" value="1"/>
</dbReference>
<dbReference type="PANTHER" id="PTHR43272">
    <property type="entry name" value="LONG-CHAIN-FATTY-ACID--COA LIGASE"/>
    <property type="match status" value="1"/>
</dbReference>
<dbReference type="InterPro" id="IPR036736">
    <property type="entry name" value="ACP-like_sf"/>
</dbReference>
<keyword evidence="2" id="KW-0597">Phosphoprotein</keyword>
<dbReference type="EMBL" id="BAFC01000075">
    <property type="protein sequence ID" value="GAB39722.1"/>
    <property type="molecule type" value="Genomic_DNA"/>
</dbReference>
<evidence type="ECO:0000256" key="4">
    <source>
        <dbReference type="ARBA" id="ARBA00022840"/>
    </source>
</evidence>
<dbReference type="GO" id="GO:0016620">
    <property type="term" value="F:oxidoreductase activity, acting on the aldehyde or oxo group of donors, NAD or NADP as acceptor"/>
    <property type="evidence" value="ECO:0007669"/>
    <property type="project" value="InterPro"/>
</dbReference>
<dbReference type="PROSITE" id="PS00012">
    <property type="entry name" value="PHOSPHOPANTETHEINE"/>
    <property type="match status" value="1"/>
</dbReference>
<dbReference type="Pfam" id="PF00501">
    <property type="entry name" value="AMP-binding"/>
    <property type="match status" value="1"/>
</dbReference>
<dbReference type="Pfam" id="PF07993">
    <property type="entry name" value="NAD_binding_4"/>
    <property type="match status" value="1"/>
</dbReference>
<dbReference type="PANTHER" id="PTHR43272:SF33">
    <property type="entry name" value="AMP-BINDING DOMAIN-CONTAINING PROTEIN-RELATED"/>
    <property type="match status" value="1"/>
</dbReference>
<evidence type="ECO:0000256" key="3">
    <source>
        <dbReference type="ARBA" id="ARBA00022741"/>
    </source>
</evidence>
<dbReference type="InterPro" id="IPR006162">
    <property type="entry name" value="Ppantetheine_attach_site"/>
</dbReference>
<dbReference type="InterPro" id="IPR020845">
    <property type="entry name" value="AMP-binding_CS"/>
</dbReference>
<dbReference type="InterPro" id="IPR000873">
    <property type="entry name" value="AMP-dep_synth/lig_dom"/>
</dbReference>
<dbReference type="Gene3D" id="1.10.1200.10">
    <property type="entry name" value="ACP-like"/>
    <property type="match status" value="1"/>
</dbReference>
<dbReference type="InterPro" id="IPR010080">
    <property type="entry name" value="Thioester_reductase-like_dom"/>
</dbReference>
<dbReference type="PROSITE" id="PS50075">
    <property type="entry name" value="CARRIER"/>
    <property type="match status" value="1"/>
</dbReference>
<dbReference type="CDD" id="cd05235">
    <property type="entry name" value="SDR_e1"/>
    <property type="match status" value="1"/>
</dbReference>
<sequence length="1148" mass="124049">MSTHLSADPAAAVSARHPDSDVAARLREETSVEGALRVLFEGYADRPALGFRDAEHESRWSTSSFREVGNRVAAFASLLRDAAGVRPGDRIATLGFTSADYTAVSLAILGPLHAVEVPLQSGAADSVFADILDETEAKVLAVSTNSLSRVTTLIENGTRADLAHLVVFDVSEAALDAVERARALLEPLGITVHHAHFDAESSITDDAEEALQVSGDAQPDDLALLIYTSGSTGAPKGAMYTQDAVLRLIRQGFGLETDCATGEDDASEDHAWVTLNFLPMSHVMGRATLMRTLGNGGTAYFTARPDLSELLDDLAAVAPTELHFVPRIWEMLHQQYLSEIEGVESDSHADALAAMRRRYFERAQLAVTGSAPISPEVVDFVESMLDAPLVEGYGSTEAGGVIRDGAVIRPPVVDYKLVDVPELGYRTTDTPHPRGELLVKTTDIFAGYYRRPELTAEMFDDDGFYRTGDVMAETGPDQLVYLDRRNNVLKLSQGEFVTVARVESALTSPPIRQIYVYGNSARPYLLAVVVPTDDAVDGASDDGELHATLLRAVRDIGERNGLAPVEIPRDIIVERTAFSEANGLLTGIRKLARPRLKEAYGPALEDLYLHLANARADRLRDARVSAASRPTLDVLIDIVSATLDLAGNEVTAHSRFTDLGGDSLTAVTLGNTLRDVFDAQVSVGVLTSPSSDLAAIADYIDGREGEARPTADTVHADQQHLRADELTVDAFLDEATLAGASTVPPAAETVREVLLTGATGFLGRYLTVEWLRRVACVDGHVTCLVRASDDDTARRRLDAVFDVGDGPLRSDYLRLAPDHLTVLAGDKDSPSLGLDDAVWNRLAADVDLIVDPAALVNHLLPYRELFGPNVSGTAELIRLALTTTRKPYVYISTVGVADQVGSAELVEDKDIRELNATREVHEGYANGYGNSKWAGEVLLADAHDRFGLPVSVFRCDMIVADDSDLGQLNLPDMFTRLLMSVLATGLAPQSFYRLDADGGRGTAHYDALPVDFLAAAISTLAVSDGHVTYNAVNPHSDGIDLDTFVGWLIESGEEIALVDEYDHWYRLFSDALVDLPEKQRRHSLIPLLHNYVRPVEPVDAGVVNAPLFAEAVRSGQVTTATAEYADIPHITSQVIANYARRLRTLGVV</sequence>
<dbReference type="InterPro" id="IPR046407">
    <property type="entry name" value="CAR"/>
</dbReference>
<keyword evidence="3" id="KW-0547">Nucleotide-binding</keyword>
<proteinExistence type="predicted"/>
<dbReference type="GO" id="GO:0005524">
    <property type="term" value="F:ATP binding"/>
    <property type="evidence" value="ECO:0007669"/>
    <property type="project" value="UniProtKB-KW"/>
</dbReference>
<dbReference type="AlphaFoldDB" id="H5U1W4"/>
<comment type="caution">
    <text evidence="6">The sequence shown here is derived from an EMBL/GenBank/DDBJ whole genome shotgun (WGS) entry which is preliminary data.</text>
</comment>
<keyword evidence="1" id="KW-0596">Phosphopantetheine</keyword>
<protein>
    <submittedName>
        <fullName evidence="6">Putative acyl-CoA dehydrogenase</fullName>
    </submittedName>
</protein>
<evidence type="ECO:0000313" key="7">
    <source>
        <dbReference type="Proteomes" id="UP000005845"/>
    </source>
</evidence>
<dbReference type="Proteomes" id="UP000005845">
    <property type="component" value="Unassembled WGS sequence"/>
</dbReference>
<dbReference type="GO" id="GO:0050661">
    <property type="term" value="F:NADP binding"/>
    <property type="evidence" value="ECO:0007669"/>
    <property type="project" value="InterPro"/>
</dbReference>
<dbReference type="SMART" id="SM00823">
    <property type="entry name" value="PKS_PP"/>
    <property type="match status" value="1"/>
</dbReference>
<dbReference type="InterPro" id="IPR009081">
    <property type="entry name" value="PP-bd_ACP"/>
</dbReference>
<keyword evidence="4" id="KW-0067">ATP-binding</keyword>
<dbReference type="eggNOG" id="COG1022">
    <property type="taxonomic scope" value="Bacteria"/>
</dbReference>
<dbReference type="eggNOG" id="COG3320">
    <property type="taxonomic scope" value="Bacteria"/>
</dbReference>
<evidence type="ECO:0000313" key="6">
    <source>
        <dbReference type="EMBL" id="GAB39722.1"/>
    </source>
</evidence>
<keyword evidence="7" id="KW-1185">Reference proteome</keyword>
<dbReference type="InterPro" id="IPR013120">
    <property type="entry name" value="FAR_NAD-bd"/>
</dbReference>
<dbReference type="RefSeq" id="WP_005206594.1">
    <property type="nucleotide sequence ID" value="NZ_BAFC01000075.1"/>
</dbReference>
<name>H5U1W4_9ACTN</name>
<dbReference type="InterPro" id="IPR036291">
    <property type="entry name" value="NAD(P)-bd_dom_sf"/>
</dbReference>
<evidence type="ECO:0000256" key="2">
    <source>
        <dbReference type="ARBA" id="ARBA00022553"/>
    </source>
</evidence>
<dbReference type="GO" id="GO:0031177">
    <property type="term" value="F:phosphopantetheine binding"/>
    <property type="evidence" value="ECO:0007669"/>
    <property type="project" value="InterPro"/>
</dbReference>
<dbReference type="InterPro" id="IPR020806">
    <property type="entry name" value="PKS_PP-bd"/>
</dbReference>
<reference evidence="6 7" key="1">
    <citation type="submission" date="2012-02" db="EMBL/GenBank/DDBJ databases">
        <title>Whole genome shotgun sequence of Gordonia sputi NBRC 100414.</title>
        <authorList>
            <person name="Yoshida I."/>
            <person name="Hosoyama A."/>
            <person name="Tsuchikane K."/>
            <person name="Katsumata H."/>
            <person name="Yamazaki S."/>
            <person name="Fujita N."/>
        </authorList>
    </citation>
    <scope>NUCLEOTIDE SEQUENCE [LARGE SCALE GENOMIC DNA]</scope>
    <source>
        <strain evidence="6 7">NBRC 100414</strain>
    </source>
</reference>
<feature type="domain" description="Carrier" evidence="5">
    <location>
        <begin position="629"/>
        <end position="704"/>
    </location>
</feature>
<dbReference type="GO" id="GO:0016020">
    <property type="term" value="C:membrane"/>
    <property type="evidence" value="ECO:0007669"/>
    <property type="project" value="TreeGrafter"/>
</dbReference>
<dbReference type="Gene3D" id="3.40.50.12780">
    <property type="entry name" value="N-terminal domain of ligase-like"/>
    <property type="match status" value="1"/>
</dbReference>
<evidence type="ECO:0000256" key="1">
    <source>
        <dbReference type="ARBA" id="ARBA00022450"/>
    </source>
</evidence>
<dbReference type="SUPFAM" id="SSF47336">
    <property type="entry name" value="ACP-like"/>
    <property type="match status" value="1"/>
</dbReference>
<dbReference type="SUPFAM" id="SSF51735">
    <property type="entry name" value="NAD(P)-binding Rossmann-fold domains"/>
    <property type="match status" value="1"/>
</dbReference>
<organism evidence="6 7">
    <name type="scientific">Gordonia sputi NBRC 100414</name>
    <dbReference type="NCBI Taxonomy" id="1089453"/>
    <lineage>
        <taxon>Bacteria</taxon>
        <taxon>Bacillati</taxon>
        <taxon>Actinomycetota</taxon>
        <taxon>Actinomycetes</taxon>
        <taxon>Mycobacteriales</taxon>
        <taxon>Gordoniaceae</taxon>
        <taxon>Gordonia</taxon>
    </lineage>
</organism>
<accession>H5U1W4</accession>
<dbReference type="PROSITE" id="PS00455">
    <property type="entry name" value="AMP_BINDING"/>
    <property type="match status" value="1"/>
</dbReference>
<evidence type="ECO:0000259" key="5">
    <source>
        <dbReference type="PROSITE" id="PS50075"/>
    </source>
</evidence>
<dbReference type="InterPro" id="IPR042099">
    <property type="entry name" value="ANL_N_sf"/>
</dbReference>
<dbReference type="Gene3D" id="3.40.50.720">
    <property type="entry name" value="NAD(P)-binding Rossmann-like Domain"/>
    <property type="match status" value="1"/>
</dbReference>
<dbReference type="GO" id="GO:0004467">
    <property type="term" value="F:long-chain fatty acid-CoA ligase activity"/>
    <property type="evidence" value="ECO:0007669"/>
    <property type="project" value="TreeGrafter"/>
</dbReference>
<dbReference type="Pfam" id="PF00550">
    <property type="entry name" value="PP-binding"/>
    <property type="match status" value="1"/>
</dbReference>
<dbReference type="NCBIfam" id="TIGR01746">
    <property type="entry name" value="Thioester-redct"/>
    <property type="match status" value="1"/>
</dbReference>